<dbReference type="Pfam" id="PF00724">
    <property type="entry name" value="Oxidored_FMN"/>
    <property type="match status" value="1"/>
</dbReference>
<evidence type="ECO:0000256" key="5">
    <source>
        <dbReference type="ARBA" id="ARBA00023002"/>
    </source>
</evidence>
<feature type="compositionally biased region" description="Low complexity" evidence="6">
    <location>
        <begin position="35"/>
        <end position="50"/>
    </location>
</feature>
<proteinExistence type="predicted"/>
<evidence type="ECO:0000256" key="3">
    <source>
        <dbReference type="ARBA" id="ARBA00022643"/>
    </source>
</evidence>
<evidence type="ECO:0000256" key="1">
    <source>
        <dbReference type="ARBA" id="ARBA00001917"/>
    </source>
</evidence>
<accession>A0ABR4CVB2</accession>
<keyword evidence="5" id="KW-0560">Oxidoreductase</keyword>
<keyword evidence="4" id="KW-0521">NADP</keyword>
<feature type="domain" description="NADH:flavin oxidoreductase/NADH oxidase N-terminal" evidence="7">
    <location>
        <begin position="89"/>
        <end position="432"/>
    </location>
</feature>
<keyword evidence="2" id="KW-0285">Flavoprotein</keyword>
<protein>
    <recommendedName>
        <fullName evidence="7">NADH:flavin oxidoreductase/NADH oxidase N-terminal domain-containing protein</fullName>
    </recommendedName>
</protein>
<evidence type="ECO:0000256" key="2">
    <source>
        <dbReference type="ARBA" id="ARBA00022630"/>
    </source>
</evidence>
<keyword evidence="9" id="KW-1185">Reference proteome</keyword>
<evidence type="ECO:0000313" key="9">
    <source>
        <dbReference type="Proteomes" id="UP001595075"/>
    </source>
</evidence>
<keyword evidence="3" id="KW-0288">FMN</keyword>
<evidence type="ECO:0000256" key="4">
    <source>
        <dbReference type="ARBA" id="ARBA00022857"/>
    </source>
</evidence>
<gene>
    <name evidence="8" type="ORF">VTL71DRAFT_11170</name>
</gene>
<dbReference type="SUPFAM" id="SSF51395">
    <property type="entry name" value="FMN-linked oxidoreductases"/>
    <property type="match status" value="1"/>
</dbReference>
<evidence type="ECO:0000313" key="8">
    <source>
        <dbReference type="EMBL" id="KAL2073844.1"/>
    </source>
</evidence>
<organism evidence="8 9">
    <name type="scientific">Oculimacula yallundae</name>
    <dbReference type="NCBI Taxonomy" id="86028"/>
    <lineage>
        <taxon>Eukaryota</taxon>
        <taxon>Fungi</taxon>
        <taxon>Dikarya</taxon>
        <taxon>Ascomycota</taxon>
        <taxon>Pezizomycotina</taxon>
        <taxon>Leotiomycetes</taxon>
        <taxon>Helotiales</taxon>
        <taxon>Ploettnerulaceae</taxon>
        <taxon>Oculimacula</taxon>
    </lineage>
</organism>
<name>A0ABR4CVB2_9HELO</name>
<dbReference type="InterPro" id="IPR001155">
    <property type="entry name" value="OxRdtase_FMN_N"/>
</dbReference>
<dbReference type="Gene3D" id="3.20.20.70">
    <property type="entry name" value="Aldolase class I"/>
    <property type="match status" value="1"/>
</dbReference>
<feature type="region of interest" description="Disordered" evidence="6">
    <location>
        <begin position="31"/>
        <end position="56"/>
    </location>
</feature>
<dbReference type="InterPro" id="IPR044152">
    <property type="entry name" value="YqjM-like"/>
</dbReference>
<dbReference type="PANTHER" id="PTHR43303">
    <property type="entry name" value="NADPH DEHYDROGENASE C23G7.10C-RELATED"/>
    <property type="match status" value="1"/>
</dbReference>
<comment type="caution">
    <text evidence="8">The sequence shown here is derived from an EMBL/GenBank/DDBJ whole genome shotgun (WGS) entry which is preliminary data.</text>
</comment>
<dbReference type="CDD" id="cd02932">
    <property type="entry name" value="OYE_YqiM_FMN"/>
    <property type="match status" value="1"/>
</dbReference>
<reference evidence="8 9" key="1">
    <citation type="journal article" date="2024" name="Commun. Biol.">
        <title>Comparative genomic analysis of thermophilic fungi reveals convergent evolutionary adaptations and gene losses.</title>
        <authorList>
            <person name="Steindorff A.S."/>
            <person name="Aguilar-Pontes M.V."/>
            <person name="Robinson A.J."/>
            <person name="Andreopoulos B."/>
            <person name="LaButti K."/>
            <person name="Kuo A."/>
            <person name="Mondo S."/>
            <person name="Riley R."/>
            <person name="Otillar R."/>
            <person name="Haridas S."/>
            <person name="Lipzen A."/>
            <person name="Grimwood J."/>
            <person name="Schmutz J."/>
            <person name="Clum A."/>
            <person name="Reid I.D."/>
            <person name="Moisan M.C."/>
            <person name="Butler G."/>
            <person name="Nguyen T.T.M."/>
            <person name="Dewar K."/>
            <person name="Conant G."/>
            <person name="Drula E."/>
            <person name="Henrissat B."/>
            <person name="Hansel C."/>
            <person name="Singer S."/>
            <person name="Hutchinson M.I."/>
            <person name="de Vries R.P."/>
            <person name="Natvig D.O."/>
            <person name="Powell A.J."/>
            <person name="Tsang A."/>
            <person name="Grigoriev I.V."/>
        </authorList>
    </citation>
    <scope>NUCLEOTIDE SEQUENCE [LARGE SCALE GENOMIC DNA]</scope>
    <source>
        <strain evidence="8 9">CBS 494.80</strain>
    </source>
</reference>
<evidence type="ECO:0000259" key="7">
    <source>
        <dbReference type="Pfam" id="PF00724"/>
    </source>
</evidence>
<evidence type="ECO:0000256" key="6">
    <source>
        <dbReference type="SAM" id="MobiDB-lite"/>
    </source>
</evidence>
<dbReference type="Proteomes" id="UP001595075">
    <property type="component" value="Unassembled WGS sequence"/>
</dbReference>
<comment type="cofactor">
    <cofactor evidence="1">
        <name>FMN</name>
        <dbReference type="ChEBI" id="CHEBI:58210"/>
    </cofactor>
</comment>
<sequence>MFSTRSTKLIVSTIGTYKLRQIFTMADHQCPSTIAKPSSPGTPTTTKAPKPANPLENIPAESITYFTPKQTIPAGTAIVHPEKTTSIPKLFQPLQLRGLTLQNRIIVSPMCQYSAEDGHHTMWHQTHLGGIIQRGPGLTIVEATSVTPEGRITPQDSGLWKDSQIEPLRKIVEFAHSQGQKIAIQLGHAGRKASTVAPWINRKAVATEDVGGWPDSVISASDIPFDAPHTCVPRCMTLDNIASFKESFSASVKRALVAGFDAIEIHAAHGYLLHSTLSAATNTLPLPYSGSLENRMRLLLELATSTRAIIPSTMPLLVRIPGTDWMPAESNCWEVNQAIALSLALSRVGVDFLDVSTAALMSEQKVISGPGYQVPYASAIKEALEKEGLGEQTKVGTVGMITNGVQAEGILSEGKADAVLVARSFLKSPGLVWEWAGELGMEVRMANQIGWGYGQRGDGGVKAGVAASARG</sequence>
<dbReference type="EMBL" id="JAZHXI010000003">
    <property type="protein sequence ID" value="KAL2073844.1"/>
    <property type="molecule type" value="Genomic_DNA"/>
</dbReference>
<dbReference type="InterPro" id="IPR013785">
    <property type="entry name" value="Aldolase_TIM"/>
</dbReference>
<dbReference type="PANTHER" id="PTHR43303:SF4">
    <property type="entry name" value="NADPH DEHYDROGENASE C23G7.10C-RELATED"/>
    <property type="match status" value="1"/>
</dbReference>